<sequence length="314" mass="34259">MINILNTSAKGAPVHAVGDTGSQVTLVTLVATQRLGLCITWHSCPQLKPLWPDATPHIAYGHTNVELHVENSPRTWANAVVINWHCRWEVLLSRDTLAILGVSPTSPAMLRHSNGMTMVPDHAGKHIDSPWHCTTKALYEDFPDMAPGHDLATDVMVEPSATAAQIPEPMHACPMHAQLALPTGFFVEECNDEFVCLDALYPEATPNSISEHMHHQCTSEASAQVLVAELWTACAVLWEYPGGCPPPAAYAPIWLPMHDGTKALFVMQHSLSPATHQAVEEAAWVHLEYGIDKGSGAFVQLPIFTKSKPGMDEH</sequence>
<dbReference type="OrthoDB" id="5592719at2759"/>
<dbReference type="Proteomes" id="UP001143981">
    <property type="component" value="Unassembled WGS sequence"/>
</dbReference>
<organism evidence="1 2">
    <name type="scientific">Coemansia biformis</name>
    <dbReference type="NCBI Taxonomy" id="1286918"/>
    <lineage>
        <taxon>Eukaryota</taxon>
        <taxon>Fungi</taxon>
        <taxon>Fungi incertae sedis</taxon>
        <taxon>Zoopagomycota</taxon>
        <taxon>Kickxellomycotina</taxon>
        <taxon>Kickxellomycetes</taxon>
        <taxon>Kickxellales</taxon>
        <taxon>Kickxellaceae</taxon>
        <taxon>Coemansia</taxon>
    </lineage>
</organism>
<evidence type="ECO:0000313" key="2">
    <source>
        <dbReference type="Proteomes" id="UP001143981"/>
    </source>
</evidence>
<dbReference type="EMBL" id="JANBOI010000273">
    <property type="protein sequence ID" value="KAJ1731952.1"/>
    <property type="molecule type" value="Genomic_DNA"/>
</dbReference>
<proteinExistence type="predicted"/>
<name>A0A9W7YCT0_9FUNG</name>
<gene>
    <name evidence="1" type="ORF">LPJ61_002279</name>
</gene>
<comment type="caution">
    <text evidence="1">The sequence shown here is derived from an EMBL/GenBank/DDBJ whole genome shotgun (WGS) entry which is preliminary data.</text>
</comment>
<keyword evidence="2" id="KW-1185">Reference proteome</keyword>
<dbReference type="AlphaFoldDB" id="A0A9W7YCT0"/>
<reference evidence="1" key="1">
    <citation type="submission" date="2022-07" db="EMBL/GenBank/DDBJ databases">
        <title>Phylogenomic reconstructions and comparative analyses of Kickxellomycotina fungi.</title>
        <authorList>
            <person name="Reynolds N.K."/>
            <person name="Stajich J.E."/>
            <person name="Barry K."/>
            <person name="Grigoriev I.V."/>
            <person name="Crous P."/>
            <person name="Smith M.E."/>
        </authorList>
    </citation>
    <scope>NUCLEOTIDE SEQUENCE</scope>
    <source>
        <strain evidence="1">BCRC 34381</strain>
    </source>
</reference>
<accession>A0A9W7YCT0</accession>
<protein>
    <submittedName>
        <fullName evidence="1">Uncharacterized protein</fullName>
    </submittedName>
</protein>
<evidence type="ECO:0000313" key="1">
    <source>
        <dbReference type="EMBL" id="KAJ1731952.1"/>
    </source>
</evidence>